<evidence type="ECO:0000313" key="1">
    <source>
        <dbReference type="EMBL" id="OGD03738.1"/>
    </source>
</evidence>
<dbReference type="AlphaFoldDB" id="A0A1F4ZC18"/>
<reference evidence="1 2" key="1">
    <citation type="journal article" date="2016" name="Nat. Commun.">
        <title>Thousands of microbial genomes shed light on interconnected biogeochemical processes in an aquifer system.</title>
        <authorList>
            <person name="Anantharaman K."/>
            <person name="Brown C.T."/>
            <person name="Hug L.A."/>
            <person name="Sharon I."/>
            <person name="Castelle C.J."/>
            <person name="Probst A.J."/>
            <person name="Thomas B.C."/>
            <person name="Singh A."/>
            <person name="Wilkins M.J."/>
            <person name="Karaoz U."/>
            <person name="Brodie E.L."/>
            <person name="Williams K.H."/>
            <person name="Hubbard S.S."/>
            <person name="Banfield J.F."/>
        </authorList>
    </citation>
    <scope>NUCLEOTIDE SEQUENCE [LARGE SCALE GENOMIC DNA]</scope>
</reference>
<gene>
    <name evidence="1" type="ORF">A2989_03595</name>
</gene>
<name>A0A1F4ZC18_9BACT</name>
<evidence type="ECO:0000313" key="2">
    <source>
        <dbReference type="Proteomes" id="UP000177080"/>
    </source>
</evidence>
<comment type="caution">
    <text evidence="1">The sequence shown here is derived from an EMBL/GenBank/DDBJ whole genome shotgun (WGS) entry which is preliminary data.</text>
</comment>
<organism evidence="1 2">
    <name type="scientific">Candidatus Amesbacteria bacterium RIFCSPLOWO2_01_FULL_48_25</name>
    <dbReference type="NCBI Taxonomy" id="1797259"/>
    <lineage>
        <taxon>Bacteria</taxon>
        <taxon>Candidatus Amesiibacteriota</taxon>
    </lineage>
</organism>
<accession>A0A1F4ZC18</accession>
<protein>
    <submittedName>
        <fullName evidence="1">Uncharacterized protein</fullName>
    </submittedName>
</protein>
<sequence>MPPPPAEVRVRIKSITRGTPAGWTATLPEQPIGPERLDEILKTLKALGINLEPGEETTPPTPK</sequence>
<dbReference type="Proteomes" id="UP000177080">
    <property type="component" value="Unassembled WGS sequence"/>
</dbReference>
<dbReference type="EMBL" id="MEXN01000005">
    <property type="protein sequence ID" value="OGD03738.1"/>
    <property type="molecule type" value="Genomic_DNA"/>
</dbReference>
<proteinExistence type="predicted"/>